<accession>D0A368</accession>
<reference evidence="2" key="1">
    <citation type="journal article" date="2010" name="PLoS Negl. Trop. Dis.">
        <title>The genome sequence of Trypanosoma brucei gambiense, causative agent of chronic human african trypanosomiasis.</title>
        <authorList>
            <person name="Jackson A.P."/>
            <person name="Sanders M."/>
            <person name="Berry A."/>
            <person name="McQuillan J."/>
            <person name="Aslett M.A."/>
            <person name="Quail M.A."/>
            <person name="Chukualim B."/>
            <person name="Capewell P."/>
            <person name="MacLeod A."/>
            <person name="Melville S.E."/>
            <person name="Gibson W."/>
            <person name="Barry J.D."/>
            <person name="Berriman M."/>
            <person name="Hertz-Fowler C."/>
        </authorList>
    </citation>
    <scope>NUCLEOTIDE SEQUENCE [LARGE SCALE GENOMIC DNA]</scope>
    <source>
        <strain evidence="2">MHOM/CI/86/DAL972</strain>
    </source>
</reference>
<gene>
    <name evidence="1" type="ORF">TbgDal_X8010</name>
</gene>
<dbReference type="EMBL" id="FN554973">
    <property type="protein sequence ID" value="CBH15712.1"/>
    <property type="molecule type" value="Genomic_DNA"/>
</dbReference>
<dbReference type="Proteomes" id="UP000002316">
    <property type="component" value="Chromosome 10"/>
</dbReference>
<protein>
    <submittedName>
        <fullName evidence="1">Uncharacterized protein</fullName>
    </submittedName>
</protein>
<organism evidence="1 2">
    <name type="scientific">Trypanosoma brucei gambiense (strain MHOM/CI/86/DAL972)</name>
    <dbReference type="NCBI Taxonomy" id="679716"/>
    <lineage>
        <taxon>Eukaryota</taxon>
        <taxon>Discoba</taxon>
        <taxon>Euglenozoa</taxon>
        <taxon>Kinetoplastea</taxon>
        <taxon>Metakinetoplastina</taxon>
        <taxon>Trypanosomatida</taxon>
        <taxon>Trypanosomatidae</taxon>
        <taxon>Trypanosoma</taxon>
    </lineage>
</organism>
<proteinExistence type="predicted"/>
<evidence type="ECO:0000313" key="2">
    <source>
        <dbReference type="Proteomes" id="UP000002316"/>
    </source>
</evidence>
<sequence>MEGQTAGRTQWRGQLMHPRSQVHDSKGIFSVTELCDCVHHFPTITPRTQQRTHERASVNDKINRTTLTGVICISPQCVTATQAKGCNEHTRVDLSLPHVKDCTVSN</sequence>
<dbReference type="RefSeq" id="XP_011777976.1">
    <property type="nucleotide sequence ID" value="XM_011779674.1"/>
</dbReference>
<evidence type="ECO:0000313" key="1">
    <source>
        <dbReference type="EMBL" id="CBH15712.1"/>
    </source>
</evidence>
<name>D0A368_TRYB9</name>
<dbReference type="GeneID" id="23865914"/>
<dbReference type="AlphaFoldDB" id="D0A368"/>
<dbReference type="KEGG" id="tbg:TbgDal_X8010"/>